<feature type="transmembrane region" description="Helical" evidence="1">
    <location>
        <begin position="100"/>
        <end position="120"/>
    </location>
</feature>
<evidence type="ECO:0000313" key="2">
    <source>
        <dbReference type="EMBL" id="SOZ37018.1"/>
    </source>
</evidence>
<protein>
    <recommendedName>
        <fullName evidence="4">Tail assembly protein</fullName>
    </recommendedName>
</protein>
<evidence type="ECO:0008006" key="4">
    <source>
        <dbReference type="Google" id="ProtNLM"/>
    </source>
</evidence>
<evidence type="ECO:0000256" key="1">
    <source>
        <dbReference type="SAM" id="Phobius"/>
    </source>
</evidence>
<dbReference type="Proteomes" id="UP000256710">
    <property type="component" value="Unassembled WGS sequence"/>
</dbReference>
<name>A0ABY1V3D9_9BURK</name>
<proteinExistence type="predicted"/>
<reference evidence="2 3" key="1">
    <citation type="submission" date="2018-01" db="EMBL/GenBank/DDBJ databases">
        <authorList>
            <person name="Clerissi C."/>
        </authorList>
    </citation>
    <scope>NUCLEOTIDE SEQUENCE [LARGE SCALE GENOMIC DNA]</scope>
    <source>
        <strain evidence="2">Cupriavidus taiwanensis STM 6082</strain>
    </source>
</reference>
<dbReference type="InterPro" id="IPR010654">
    <property type="entry name" value="Phage_lambda_tail_I"/>
</dbReference>
<sequence>MSAITAQSTALREVRLYGALRKKFGRSHRFNVQSPAEAIAALKANYPAFEEHMVVHSKPGYHVFVDEANLGANDLATPTARGTIKIVPVIAGRGKGGLQILLGAALIAASFYVPGTLAIAGVKASAVTMSLGLGLVFGGVAQMLTKSPSMTSLERPDNRPSYAFNGPVNTTQPGNPVPICYGRMIVGSQVVHAGISTDEIPVDWNTTPEQPSTGSIGV</sequence>
<keyword evidence="3" id="KW-1185">Reference proteome</keyword>
<keyword evidence="1" id="KW-0812">Transmembrane</keyword>
<evidence type="ECO:0000313" key="3">
    <source>
        <dbReference type="Proteomes" id="UP000256710"/>
    </source>
</evidence>
<feature type="transmembrane region" description="Helical" evidence="1">
    <location>
        <begin position="126"/>
        <end position="145"/>
    </location>
</feature>
<keyword evidence="1" id="KW-1133">Transmembrane helix</keyword>
<keyword evidence="1" id="KW-0472">Membrane</keyword>
<dbReference type="Pfam" id="PF06805">
    <property type="entry name" value="Lambda_tail_I"/>
    <property type="match status" value="1"/>
</dbReference>
<dbReference type="RefSeq" id="WP_018008847.1">
    <property type="nucleotide sequence ID" value="NZ_AQUR01000107.1"/>
</dbReference>
<gene>
    <name evidence="2" type="ORF">CBM2605_A60262</name>
</gene>
<accession>A0ABY1V3D9</accession>
<organism evidence="2 3">
    <name type="scientific">Cupriavidus neocaledonicus</name>
    <dbReference type="NCBI Taxonomy" id="1040979"/>
    <lineage>
        <taxon>Bacteria</taxon>
        <taxon>Pseudomonadati</taxon>
        <taxon>Pseudomonadota</taxon>
        <taxon>Betaproteobacteria</taxon>
        <taxon>Burkholderiales</taxon>
        <taxon>Burkholderiaceae</taxon>
        <taxon>Cupriavidus</taxon>
    </lineage>
</organism>
<dbReference type="EMBL" id="OFTC01000028">
    <property type="protein sequence ID" value="SOZ37018.1"/>
    <property type="molecule type" value="Genomic_DNA"/>
</dbReference>
<comment type="caution">
    <text evidence="2">The sequence shown here is derived from an EMBL/GenBank/DDBJ whole genome shotgun (WGS) entry which is preliminary data.</text>
</comment>